<organism evidence="2 3">
    <name type="scientific">Dentiscutata erythropus</name>
    <dbReference type="NCBI Taxonomy" id="1348616"/>
    <lineage>
        <taxon>Eukaryota</taxon>
        <taxon>Fungi</taxon>
        <taxon>Fungi incertae sedis</taxon>
        <taxon>Mucoromycota</taxon>
        <taxon>Glomeromycotina</taxon>
        <taxon>Glomeromycetes</taxon>
        <taxon>Diversisporales</taxon>
        <taxon>Gigasporaceae</taxon>
        <taxon>Dentiscutata</taxon>
    </lineage>
</organism>
<proteinExistence type="predicted"/>
<dbReference type="AlphaFoldDB" id="A0A9N9BNX8"/>
<comment type="caution">
    <text evidence="2">The sequence shown here is derived from an EMBL/GenBank/DDBJ whole genome shotgun (WGS) entry which is preliminary data.</text>
</comment>
<accession>A0A9N9BNX8</accession>
<protein>
    <submittedName>
        <fullName evidence="2">8546_t:CDS:1</fullName>
    </submittedName>
</protein>
<sequence>MDPSCEIQDGNRRLSESVKVNEPGTKGKIKRNGDEIEVFECHQGE</sequence>
<evidence type="ECO:0000313" key="2">
    <source>
        <dbReference type="EMBL" id="CAG8572936.1"/>
    </source>
</evidence>
<gene>
    <name evidence="2" type="ORF">DERYTH_LOCUS6298</name>
</gene>
<name>A0A9N9BNX8_9GLOM</name>
<evidence type="ECO:0000256" key="1">
    <source>
        <dbReference type="SAM" id="MobiDB-lite"/>
    </source>
</evidence>
<reference evidence="2" key="1">
    <citation type="submission" date="2021-06" db="EMBL/GenBank/DDBJ databases">
        <authorList>
            <person name="Kallberg Y."/>
            <person name="Tangrot J."/>
            <person name="Rosling A."/>
        </authorList>
    </citation>
    <scope>NUCLEOTIDE SEQUENCE</scope>
    <source>
        <strain evidence="2">MA453B</strain>
    </source>
</reference>
<evidence type="ECO:0000313" key="3">
    <source>
        <dbReference type="Proteomes" id="UP000789405"/>
    </source>
</evidence>
<feature type="region of interest" description="Disordered" evidence="1">
    <location>
        <begin position="1"/>
        <end position="31"/>
    </location>
</feature>
<keyword evidence="3" id="KW-1185">Reference proteome</keyword>
<dbReference type="EMBL" id="CAJVPY010002815">
    <property type="protein sequence ID" value="CAG8572936.1"/>
    <property type="molecule type" value="Genomic_DNA"/>
</dbReference>
<dbReference type="Proteomes" id="UP000789405">
    <property type="component" value="Unassembled WGS sequence"/>
</dbReference>